<evidence type="ECO:0000259" key="2">
    <source>
        <dbReference type="Pfam" id="PF13193"/>
    </source>
</evidence>
<dbReference type="EMBL" id="JAVXZY010000001">
    <property type="protein sequence ID" value="MDT8997739.1"/>
    <property type="molecule type" value="Genomic_DNA"/>
</dbReference>
<comment type="caution">
    <text evidence="3">The sequence shown here is derived from an EMBL/GenBank/DDBJ whole genome shotgun (WGS) entry which is preliminary data.</text>
</comment>
<sequence length="536" mass="58191">MDTLEQRWLPVHAQLAEQASSRPDAPFLLADGGISYASAAAWVAHISTTHLQRFSGQRVALCLDKGNAYALSILAALYANCSYVPIDGAQPAQRVAMILADAAPTVLICDHSHACSLIELGLPDSVVLLLVHSELPLPESAAVPAGVEVHHLAHHLAHPSVQPATGESLALPDTSACQPGDLAALLYTSGSTGSPKGVQLSHLNLSNFVQWAVAELRLTPSDRLLNLASFNFDLSTFDLFGSLLAGASLYVSHERESAHVSRVGELLREQAITTIYSVPSMFALLNRSAAWPALDAQALRHLVFAGEVMPKPQLKLMAKAVSPACQLYNFYGPTETNVCLFHRVSAEDLACDEPLPIGQPIDGATVWLVDEHGHYRADEGAVGEVWVAGRCVTPGYWQRQDPRNALNHQRGMHATGDYGEWQGGRLLYRGRIDRMLKLSGYRVELGEIESILARHPQLQEVAVIAESVNPPKLVAHYVSRDPEQRLGALELKAFCAAHLPKYMVPHVLIQRTALPKNANGKIDYRALREGQEPVTA</sequence>
<dbReference type="Pfam" id="PF13193">
    <property type="entry name" value="AMP-binding_C"/>
    <property type="match status" value="1"/>
</dbReference>
<reference evidence="3" key="1">
    <citation type="submission" date="2023-09" db="EMBL/GenBank/DDBJ databases">
        <title>Paucibacter sp. APW11 Genome sequencing and assembly.</title>
        <authorList>
            <person name="Kim I."/>
        </authorList>
    </citation>
    <scope>NUCLEOTIDE SEQUENCE</scope>
    <source>
        <strain evidence="3">APW11</strain>
    </source>
</reference>
<dbReference type="InterPro" id="IPR020845">
    <property type="entry name" value="AMP-binding_CS"/>
</dbReference>
<dbReference type="PANTHER" id="PTHR45527">
    <property type="entry name" value="NONRIBOSOMAL PEPTIDE SYNTHETASE"/>
    <property type="match status" value="1"/>
</dbReference>
<dbReference type="Gene3D" id="3.30.300.30">
    <property type="match status" value="1"/>
</dbReference>
<dbReference type="SUPFAM" id="SSF56801">
    <property type="entry name" value="Acetyl-CoA synthetase-like"/>
    <property type="match status" value="1"/>
</dbReference>
<dbReference type="InterPro" id="IPR025110">
    <property type="entry name" value="AMP-bd_C"/>
</dbReference>
<dbReference type="PANTHER" id="PTHR45527:SF1">
    <property type="entry name" value="FATTY ACID SYNTHASE"/>
    <property type="match status" value="1"/>
</dbReference>
<dbReference type="RefSeq" id="WP_315647960.1">
    <property type="nucleotide sequence ID" value="NZ_JAVXZY010000001.1"/>
</dbReference>
<feature type="domain" description="AMP-binding enzyme C-terminal" evidence="2">
    <location>
        <begin position="447"/>
        <end position="521"/>
    </location>
</feature>
<organism evidence="3 4">
    <name type="scientific">Roseateles aquae</name>
    <dbReference type="NCBI Taxonomy" id="3077235"/>
    <lineage>
        <taxon>Bacteria</taxon>
        <taxon>Pseudomonadati</taxon>
        <taxon>Pseudomonadota</taxon>
        <taxon>Betaproteobacteria</taxon>
        <taxon>Burkholderiales</taxon>
        <taxon>Sphaerotilaceae</taxon>
        <taxon>Roseateles</taxon>
    </lineage>
</organism>
<feature type="domain" description="AMP-dependent synthetase/ligase" evidence="1">
    <location>
        <begin position="16"/>
        <end position="397"/>
    </location>
</feature>
<keyword evidence="4" id="KW-1185">Reference proteome</keyword>
<dbReference type="InterPro" id="IPR000873">
    <property type="entry name" value="AMP-dep_synth/lig_dom"/>
</dbReference>
<protein>
    <submittedName>
        <fullName evidence="3">AMP-binding protein</fullName>
    </submittedName>
</protein>
<dbReference type="Proteomes" id="UP001246372">
    <property type="component" value="Unassembled WGS sequence"/>
</dbReference>
<evidence type="ECO:0000313" key="3">
    <source>
        <dbReference type="EMBL" id="MDT8997739.1"/>
    </source>
</evidence>
<dbReference type="InterPro" id="IPR042099">
    <property type="entry name" value="ANL_N_sf"/>
</dbReference>
<dbReference type="PROSITE" id="PS00455">
    <property type="entry name" value="AMP_BINDING"/>
    <property type="match status" value="1"/>
</dbReference>
<proteinExistence type="predicted"/>
<evidence type="ECO:0000313" key="4">
    <source>
        <dbReference type="Proteomes" id="UP001246372"/>
    </source>
</evidence>
<dbReference type="InterPro" id="IPR045851">
    <property type="entry name" value="AMP-bd_C_sf"/>
</dbReference>
<dbReference type="Gene3D" id="3.40.50.12780">
    <property type="entry name" value="N-terminal domain of ligase-like"/>
    <property type="match status" value="1"/>
</dbReference>
<accession>A0ABU3P587</accession>
<gene>
    <name evidence="3" type="ORF">RQP53_00455</name>
</gene>
<evidence type="ECO:0000259" key="1">
    <source>
        <dbReference type="Pfam" id="PF00501"/>
    </source>
</evidence>
<name>A0ABU3P587_9BURK</name>
<dbReference type="Pfam" id="PF00501">
    <property type="entry name" value="AMP-binding"/>
    <property type="match status" value="1"/>
</dbReference>